<gene>
    <name evidence="2" type="ORF">GCM10010911_24530</name>
</gene>
<organism evidence="2 3">
    <name type="scientific">Paenibacillus nasutitermitis</name>
    <dbReference type="NCBI Taxonomy" id="1652958"/>
    <lineage>
        <taxon>Bacteria</taxon>
        <taxon>Bacillati</taxon>
        <taxon>Bacillota</taxon>
        <taxon>Bacilli</taxon>
        <taxon>Bacillales</taxon>
        <taxon>Paenibacillaceae</taxon>
        <taxon>Paenibacillus</taxon>
    </lineage>
</organism>
<dbReference type="EMBL" id="BMHP01000002">
    <property type="protein sequence ID" value="GGD65841.1"/>
    <property type="molecule type" value="Genomic_DNA"/>
</dbReference>
<dbReference type="GO" id="GO:0016853">
    <property type="term" value="F:isomerase activity"/>
    <property type="evidence" value="ECO:0007669"/>
    <property type="project" value="UniProtKB-KW"/>
</dbReference>
<dbReference type="PANTHER" id="PTHR12110">
    <property type="entry name" value="HYDROXYPYRUVATE ISOMERASE"/>
    <property type="match status" value="1"/>
</dbReference>
<evidence type="ECO:0000313" key="3">
    <source>
        <dbReference type="Proteomes" id="UP000612456"/>
    </source>
</evidence>
<dbReference type="RefSeq" id="WP_188992254.1">
    <property type="nucleotide sequence ID" value="NZ_BMHP01000002.1"/>
</dbReference>
<accession>A0A916YX68</accession>
<reference evidence="2" key="2">
    <citation type="submission" date="2020-09" db="EMBL/GenBank/DDBJ databases">
        <authorList>
            <person name="Sun Q."/>
            <person name="Zhou Y."/>
        </authorList>
    </citation>
    <scope>NUCLEOTIDE SEQUENCE</scope>
    <source>
        <strain evidence="2">CGMCC 1.15178</strain>
    </source>
</reference>
<proteinExistence type="predicted"/>
<dbReference type="InterPro" id="IPR036237">
    <property type="entry name" value="Xyl_isomerase-like_sf"/>
</dbReference>
<dbReference type="InterPro" id="IPR013022">
    <property type="entry name" value="Xyl_isomerase-like_TIM-brl"/>
</dbReference>
<evidence type="ECO:0000259" key="1">
    <source>
        <dbReference type="Pfam" id="PF01261"/>
    </source>
</evidence>
<protein>
    <submittedName>
        <fullName evidence="2">Xylose isomerase</fullName>
    </submittedName>
</protein>
<dbReference type="InterPro" id="IPR050312">
    <property type="entry name" value="IolE/XylAMocC-like"/>
</dbReference>
<reference evidence="2" key="1">
    <citation type="journal article" date="2014" name="Int. J. Syst. Evol. Microbiol.">
        <title>Complete genome sequence of Corynebacterium casei LMG S-19264T (=DSM 44701T), isolated from a smear-ripened cheese.</title>
        <authorList>
            <consortium name="US DOE Joint Genome Institute (JGI-PGF)"/>
            <person name="Walter F."/>
            <person name="Albersmeier A."/>
            <person name="Kalinowski J."/>
            <person name="Ruckert C."/>
        </authorList>
    </citation>
    <scope>NUCLEOTIDE SEQUENCE</scope>
    <source>
        <strain evidence="2">CGMCC 1.15178</strain>
    </source>
</reference>
<dbReference type="Proteomes" id="UP000612456">
    <property type="component" value="Unassembled WGS sequence"/>
</dbReference>
<feature type="domain" description="Xylose isomerase-like TIM barrel" evidence="1">
    <location>
        <begin position="50"/>
        <end position="262"/>
    </location>
</feature>
<dbReference type="AlphaFoldDB" id="A0A916YX68"/>
<name>A0A916YX68_9BACL</name>
<keyword evidence="2" id="KW-0413">Isomerase</keyword>
<dbReference type="Gene3D" id="3.20.20.150">
    <property type="entry name" value="Divalent-metal-dependent TIM barrel enzymes"/>
    <property type="match status" value="1"/>
</dbReference>
<dbReference type="PANTHER" id="PTHR12110:SF53">
    <property type="entry name" value="BLR5974 PROTEIN"/>
    <property type="match status" value="1"/>
</dbReference>
<dbReference type="Pfam" id="PF01261">
    <property type="entry name" value="AP_endonuc_2"/>
    <property type="match status" value="1"/>
</dbReference>
<sequence length="275" mass="30543">MSYLSVSTWSLHRLLGPLRWTVWNEETGEHSTNEQAQPEILSLLELPEEAGRRGYRAVEVCHFHFPSTAPDYLEQLKQSFLSAGVSFDTLLLDYGNLTADDSKRREADLELSCRWIDTAALAGAKQIRIIAGEAGPQDEEALRLSAAALRELAAYAEDKGVRVVSENFKSLTSTGDSCKQLLELTGDAIGFITDFGNFKAPHKYAEFEQILPASVSVHAKADYDEQGLPDEAELRLCLERVRTSGFDGAMVLIYDGPGGMWEGLERVKRIVEPYL</sequence>
<keyword evidence="3" id="KW-1185">Reference proteome</keyword>
<evidence type="ECO:0000313" key="2">
    <source>
        <dbReference type="EMBL" id="GGD65841.1"/>
    </source>
</evidence>
<comment type="caution">
    <text evidence="2">The sequence shown here is derived from an EMBL/GenBank/DDBJ whole genome shotgun (WGS) entry which is preliminary data.</text>
</comment>
<dbReference type="SUPFAM" id="SSF51658">
    <property type="entry name" value="Xylose isomerase-like"/>
    <property type="match status" value="1"/>
</dbReference>